<dbReference type="EMBL" id="JBHSMI010000052">
    <property type="protein sequence ID" value="MFC5406342.1"/>
    <property type="molecule type" value="Genomic_DNA"/>
</dbReference>
<keyword evidence="1" id="KW-0472">Membrane</keyword>
<feature type="transmembrane region" description="Helical" evidence="1">
    <location>
        <begin position="27"/>
        <end position="48"/>
    </location>
</feature>
<organism evidence="3 4">
    <name type="scientific">Cohnella soli</name>
    <dbReference type="NCBI Taxonomy" id="425005"/>
    <lineage>
        <taxon>Bacteria</taxon>
        <taxon>Bacillati</taxon>
        <taxon>Bacillota</taxon>
        <taxon>Bacilli</taxon>
        <taxon>Bacillales</taxon>
        <taxon>Paenibacillaceae</taxon>
        <taxon>Cohnella</taxon>
    </lineage>
</organism>
<evidence type="ECO:0000256" key="1">
    <source>
        <dbReference type="SAM" id="Phobius"/>
    </source>
</evidence>
<keyword evidence="4" id="KW-1185">Reference proteome</keyword>
<keyword evidence="1" id="KW-0812">Transmembrane</keyword>
<dbReference type="Pfam" id="PF19701">
    <property type="entry name" value="DUF6199"/>
    <property type="match status" value="1"/>
</dbReference>
<feature type="domain" description="DUF6199" evidence="2">
    <location>
        <begin position="2"/>
        <end position="48"/>
    </location>
</feature>
<protein>
    <submittedName>
        <fullName evidence="3">DUF6199 family natural product biosynthesis protein</fullName>
    </submittedName>
</protein>
<dbReference type="RefSeq" id="WP_378138420.1">
    <property type="nucleotide sequence ID" value="NZ_JBHSMI010000052.1"/>
</dbReference>
<evidence type="ECO:0000259" key="2">
    <source>
        <dbReference type="Pfam" id="PF19701"/>
    </source>
</evidence>
<dbReference type="Proteomes" id="UP001596113">
    <property type="component" value="Unassembled WGS sequence"/>
</dbReference>
<dbReference type="InterPro" id="IPR045679">
    <property type="entry name" value="DUF6199"/>
</dbReference>
<evidence type="ECO:0000313" key="4">
    <source>
        <dbReference type="Proteomes" id="UP001596113"/>
    </source>
</evidence>
<gene>
    <name evidence="3" type="ORF">ACFPOF_26710</name>
</gene>
<accession>A0ABW0I4Z7</accession>
<name>A0ABW0I4Z7_9BACL</name>
<evidence type="ECO:0000313" key="3">
    <source>
        <dbReference type="EMBL" id="MFC5406342.1"/>
    </source>
</evidence>
<keyword evidence="1" id="KW-1133">Transmembrane helix</keyword>
<sequence>MFVMINPYYIWKITQRWKASREPPRSYFIIQRIVAGLFALIGLSILLLPHMLH</sequence>
<reference evidence="4" key="1">
    <citation type="journal article" date="2019" name="Int. J. Syst. Evol. Microbiol.">
        <title>The Global Catalogue of Microorganisms (GCM) 10K type strain sequencing project: providing services to taxonomists for standard genome sequencing and annotation.</title>
        <authorList>
            <consortium name="The Broad Institute Genomics Platform"/>
            <consortium name="The Broad Institute Genome Sequencing Center for Infectious Disease"/>
            <person name="Wu L."/>
            <person name="Ma J."/>
        </authorList>
    </citation>
    <scope>NUCLEOTIDE SEQUENCE [LARGE SCALE GENOMIC DNA]</scope>
    <source>
        <strain evidence="4">CGMCC 1.18575</strain>
    </source>
</reference>
<proteinExistence type="predicted"/>
<comment type="caution">
    <text evidence="3">The sequence shown here is derived from an EMBL/GenBank/DDBJ whole genome shotgun (WGS) entry which is preliminary data.</text>
</comment>